<gene>
    <name evidence="2" type="ORF">EDB81DRAFT_854407</name>
</gene>
<evidence type="ECO:0000256" key="1">
    <source>
        <dbReference type="SAM" id="MobiDB-lite"/>
    </source>
</evidence>
<feature type="region of interest" description="Disordered" evidence="1">
    <location>
        <begin position="112"/>
        <end position="134"/>
    </location>
</feature>
<reference evidence="2" key="1">
    <citation type="journal article" date="2021" name="Nat. Commun.">
        <title>Genetic determinants of endophytism in the Arabidopsis root mycobiome.</title>
        <authorList>
            <person name="Mesny F."/>
            <person name="Miyauchi S."/>
            <person name="Thiergart T."/>
            <person name="Pickel B."/>
            <person name="Atanasova L."/>
            <person name="Karlsson M."/>
            <person name="Huettel B."/>
            <person name="Barry K.W."/>
            <person name="Haridas S."/>
            <person name="Chen C."/>
            <person name="Bauer D."/>
            <person name="Andreopoulos W."/>
            <person name="Pangilinan J."/>
            <person name="LaButti K."/>
            <person name="Riley R."/>
            <person name="Lipzen A."/>
            <person name="Clum A."/>
            <person name="Drula E."/>
            <person name="Henrissat B."/>
            <person name="Kohler A."/>
            <person name="Grigoriev I.V."/>
            <person name="Martin F.M."/>
            <person name="Hacquard S."/>
        </authorList>
    </citation>
    <scope>NUCLEOTIDE SEQUENCE</scope>
    <source>
        <strain evidence="2">MPI-CAGE-AT-0147</strain>
    </source>
</reference>
<sequence>MTGQAVYTVEQIRFILGMLIEEKKGPVISEAYNARFGKGLTPNQLRYVKNKYGKDSDYGTVLINSALNKNNRKRKQGDDRAVRDNNCSVEANRGVNKANNPFANHPFAGIEGNGSSGVHWPTAGPEENQSTNVPQTPYSRLGEGQAEEGFGVDSTVTSHGVTPGPHNMGWNGSQYPEPTAQFLAQVPVQPQPGPERHHPILYPNLNQQQSTVCPEVSSLQNYHTQPTPKVETPQFTFSLPANAPVYEGQPTQHQQQAQAPNRIYQTHLAWANNNQDLLSFGGIPNVPTQSAGAQTSYTAPINQLPAHGTRSAQSNVPMVSPSQTVASKQLTTTQAAQQGHITQSVQHYNQYAANQPGDLLSPPNEVSPANFQTALTNYYPAAQQHGQTDESQKRQHVAVQQVAVEQQTNQVQDWNVLVSPELYSTPQPRQVDDNQTRQQELQQQLMVQRRANQAPNWNQYATLQPYSTPQQQNNNILLHHGQPYMQQHQGRALTFHATVEQTPDEPVYIISQAPSTPYASTNTAPNHNMVQQASPPFDAESLASASPATAEDITVVQTETTPQEYQGNVESGCFTMAEYAEFLHTEPQDYGIEQQGPHYEKPMTEGIEVCIGDYNKVDPKLMKDMFTVETARPSKREP</sequence>
<dbReference type="EMBL" id="JAGMUV010000005">
    <property type="protein sequence ID" value="KAH7156260.1"/>
    <property type="molecule type" value="Genomic_DNA"/>
</dbReference>
<proteinExistence type="predicted"/>
<comment type="caution">
    <text evidence="2">The sequence shown here is derived from an EMBL/GenBank/DDBJ whole genome shotgun (WGS) entry which is preliminary data.</text>
</comment>
<protein>
    <submittedName>
        <fullName evidence="2">Uncharacterized protein</fullName>
    </submittedName>
</protein>
<dbReference type="AlphaFoldDB" id="A0A9P9F9J2"/>
<evidence type="ECO:0000313" key="2">
    <source>
        <dbReference type="EMBL" id="KAH7156260.1"/>
    </source>
</evidence>
<dbReference type="OrthoDB" id="4736382at2759"/>
<evidence type="ECO:0000313" key="3">
    <source>
        <dbReference type="Proteomes" id="UP000738349"/>
    </source>
</evidence>
<accession>A0A9P9F9J2</accession>
<keyword evidence="3" id="KW-1185">Reference proteome</keyword>
<name>A0A9P9F9J2_9HYPO</name>
<dbReference type="Proteomes" id="UP000738349">
    <property type="component" value="Unassembled WGS sequence"/>
</dbReference>
<organism evidence="2 3">
    <name type="scientific">Dactylonectria macrodidyma</name>
    <dbReference type="NCBI Taxonomy" id="307937"/>
    <lineage>
        <taxon>Eukaryota</taxon>
        <taxon>Fungi</taxon>
        <taxon>Dikarya</taxon>
        <taxon>Ascomycota</taxon>
        <taxon>Pezizomycotina</taxon>
        <taxon>Sordariomycetes</taxon>
        <taxon>Hypocreomycetidae</taxon>
        <taxon>Hypocreales</taxon>
        <taxon>Nectriaceae</taxon>
        <taxon>Dactylonectria</taxon>
    </lineage>
</organism>